<dbReference type="GO" id="GO:0006508">
    <property type="term" value="P:proteolysis"/>
    <property type="evidence" value="ECO:0007669"/>
    <property type="project" value="UniProtKB-KW"/>
</dbReference>
<dbReference type="GO" id="GO:0004198">
    <property type="term" value="F:calcium-dependent cysteine-type endopeptidase activity"/>
    <property type="evidence" value="ECO:0007669"/>
    <property type="project" value="InterPro"/>
</dbReference>
<feature type="compositionally biased region" description="Basic and acidic residues" evidence="4">
    <location>
        <begin position="905"/>
        <end position="915"/>
    </location>
</feature>
<protein>
    <recommendedName>
        <fullName evidence="5">Calpain catalytic domain-containing protein</fullName>
    </recommendedName>
</protein>
<feature type="compositionally biased region" description="Acidic residues" evidence="4">
    <location>
        <begin position="877"/>
        <end position="890"/>
    </location>
</feature>
<feature type="compositionally biased region" description="Polar residues" evidence="4">
    <location>
        <begin position="772"/>
        <end position="800"/>
    </location>
</feature>
<comment type="similarity">
    <text evidence="1">Belongs to the peptidase C2 family.</text>
</comment>
<feature type="region of interest" description="Disordered" evidence="4">
    <location>
        <begin position="641"/>
        <end position="842"/>
    </location>
</feature>
<dbReference type="SMART" id="SM00230">
    <property type="entry name" value="CysPc"/>
    <property type="match status" value="1"/>
</dbReference>
<feature type="region of interest" description="Disordered" evidence="4">
    <location>
        <begin position="872"/>
        <end position="915"/>
    </location>
</feature>
<feature type="compositionally biased region" description="Basic and acidic residues" evidence="4">
    <location>
        <begin position="601"/>
        <end position="619"/>
    </location>
</feature>
<sequence length="915" mass="103853">MSALECSSSDSDDNNNPAPPLRGAKSKSKKKRSLPPQETINKIWSRFSASRFSKATVILPQISGSSQTVAPSNPRPNNLLVSEDFERAVLECRTRVRKLIKECKRVNMRYRDPDFDIDWDLKWEKGHCLNGLVDPKFEISRHAFESPTSMVPKAVKRVHEIFNKPTFLKEKISPADVMQGNLGNCWLMASLTALANMEVGIQRICVEYDTKIGIYGFVFHRDGEWIISIIDDKLYLKSPDWDSPSVQRHLLEQIDREDVEKEYRMTYQTGSQALFFAHCRDQNETWLPLLEKAYAKAHGDYAALSGGWIGEGLEDLTGGVTTELLTSDILDTDEFWDNEILKVNKEFLFGCSTGLLDGGYGSRDGITEGHAYVIMDARNLSTGERLVKLRNPWGKGKKGNWEGPWSDGSKEFTPEAQRELSHKFGNDSVFWISFEDLLRKYQHFDRTRLFMDSAGWRVTQKWISVEVPWHAKFEEKFQIILTKESPVVLVLSQLDDRYFNGLQGQYRFRLQFRLHEADSPGEEDYIVRSHGNYLMERSVVTELKSLRAGTYSVSVMVAADRDINMPSVEDIVKEQCQQKVDNDKLAQVGMAYDFAHSKGTAHMESRATARRAQEKREAREARIAIRRKNWEKRHLTRDIIRKQEKKNREKRELKQSKDAARAREKEEKGPKDAAVQTEDVKEVIEKEGQEGQDAQTEAPPKPATELETQSLNGNGQGVQTDNMSTSFIESQGTPETPKSGLNTPPSHITIPIHYQGGPPAPEPPYRSRQSKDSSTQRYPRSLPQHSRYITSDGESSASPISDSDDMYSDNDSTLKPRPVNSQTSTANKKVKESDEDEPEPWNAVCIVGLRVYSKDEGLEVKDFEEGIDDLVKIDEKKEEEDGMDGTDADVEDHGDGKDGEDDEVVNEKKMDVAGK</sequence>
<feature type="region of interest" description="Disordered" evidence="4">
    <location>
        <begin position="1"/>
        <end position="36"/>
    </location>
</feature>
<evidence type="ECO:0000313" key="7">
    <source>
        <dbReference type="Proteomes" id="UP000241818"/>
    </source>
</evidence>
<dbReference type="RefSeq" id="XP_024725943.1">
    <property type="nucleotide sequence ID" value="XM_024861544.1"/>
</dbReference>
<feature type="active site" evidence="2 3">
    <location>
        <position position="391"/>
    </location>
</feature>
<keyword evidence="3" id="KW-0378">Hydrolase</keyword>
<feature type="active site" evidence="2 3">
    <location>
        <position position="185"/>
    </location>
</feature>
<dbReference type="STRING" id="857342.A0A2T3BGE7"/>
<feature type="compositionally biased region" description="Basic and acidic residues" evidence="4">
    <location>
        <begin position="641"/>
        <end position="671"/>
    </location>
</feature>
<dbReference type="PRINTS" id="PR00704">
    <property type="entry name" value="CALPAIN"/>
</dbReference>
<feature type="region of interest" description="Disordered" evidence="4">
    <location>
        <begin position="599"/>
        <end position="619"/>
    </location>
</feature>
<dbReference type="SUPFAM" id="SSF54001">
    <property type="entry name" value="Cysteine proteinases"/>
    <property type="match status" value="1"/>
</dbReference>
<dbReference type="Pfam" id="PF00648">
    <property type="entry name" value="Peptidase_C2"/>
    <property type="match status" value="1"/>
</dbReference>
<feature type="compositionally biased region" description="Basic and acidic residues" evidence="4">
    <location>
        <begin position="678"/>
        <end position="689"/>
    </location>
</feature>
<evidence type="ECO:0000256" key="2">
    <source>
        <dbReference type="PIRSR" id="PIRSR622684-1"/>
    </source>
</evidence>
<dbReference type="InParanoid" id="A0A2T3BGE7"/>
<dbReference type="InterPro" id="IPR022684">
    <property type="entry name" value="Calpain_cysteine_protease"/>
</dbReference>
<evidence type="ECO:0000256" key="3">
    <source>
        <dbReference type="PROSITE-ProRule" id="PRU00239"/>
    </source>
</evidence>
<dbReference type="InterPro" id="IPR000169">
    <property type="entry name" value="Pept_cys_AS"/>
</dbReference>
<dbReference type="Proteomes" id="UP000241818">
    <property type="component" value="Unassembled WGS sequence"/>
</dbReference>
<evidence type="ECO:0000259" key="5">
    <source>
        <dbReference type="PROSITE" id="PS50203"/>
    </source>
</evidence>
<feature type="compositionally biased region" description="Polar residues" evidence="4">
    <location>
        <begin position="706"/>
        <end position="746"/>
    </location>
</feature>
<dbReference type="Gene3D" id="3.90.70.10">
    <property type="entry name" value="Cysteine proteinases"/>
    <property type="match status" value="1"/>
</dbReference>
<dbReference type="PANTHER" id="PTHR10183:SF397">
    <property type="entry name" value="CALPAIN CATALYTIC DOMAIN-CONTAINING PROTEIN"/>
    <property type="match status" value="1"/>
</dbReference>
<keyword evidence="3" id="KW-0788">Thiol protease</keyword>
<feature type="compositionally biased region" description="Basic residues" evidence="4">
    <location>
        <begin position="24"/>
        <end position="33"/>
    </location>
</feature>
<accession>A0A2T3BGE7</accession>
<dbReference type="EMBL" id="KZ679006">
    <property type="protein sequence ID" value="PSS28418.1"/>
    <property type="molecule type" value="Genomic_DNA"/>
</dbReference>
<dbReference type="GeneID" id="36569625"/>
<dbReference type="AlphaFoldDB" id="A0A2T3BGE7"/>
<reference evidence="6 7" key="1">
    <citation type="journal article" date="2018" name="New Phytol.">
        <title>Comparative genomics and transcriptomics depict ericoid mycorrhizal fungi as versatile saprotrophs and plant mutualists.</title>
        <authorList>
            <person name="Martino E."/>
            <person name="Morin E."/>
            <person name="Grelet G.A."/>
            <person name="Kuo A."/>
            <person name="Kohler A."/>
            <person name="Daghino S."/>
            <person name="Barry K.W."/>
            <person name="Cichocki N."/>
            <person name="Clum A."/>
            <person name="Dockter R.B."/>
            <person name="Hainaut M."/>
            <person name="Kuo R.C."/>
            <person name="LaButti K."/>
            <person name="Lindahl B.D."/>
            <person name="Lindquist E.A."/>
            <person name="Lipzen A."/>
            <person name="Khouja H.R."/>
            <person name="Magnuson J."/>
            <person name="Murat C."/>
            <person name="Ohm R.A."/>
            <person name="Singer S.W."/>
            <person name="Spatafora J.W."/>
            <person name="Wang M."/>
            <person name="Veneault-Fourrey C."/>
            <person name="Henrissat B."/>
            <person name="Grigoriev I.V."/>
            <person name="Martin F.M."/>
            <person name="Perotto S."/>
        </authorList>
    </citation>
    <scope>NUCLEOTIDE SEQUENCE [LARGE SCALE GENOMIC DNA]</scope>
    <source>
        <strain evidence="6 7">ATCC 22711</strain>
    </source>
</reference>
<gene>
    <name evidence="6" type="ORF">M430DRAFT_114127</name>
</gene>
<keyword evidence="3" id="KW-0645">Protease</keyword>
<evidence type="ECO:0000256" key="1">
    <source>
        <dbReference type="ARBA" id="ARBA00007623"/>
    </source>
</evidence>
<evidence type="ECO:0000313" key="6">
    <source>
        <dbReference type="EMBL" id="PSS28418.1"/>
    </source>
</evidence>
<dbReference type="PROSITE" id="PS00139">
    <property type="entry name" value="THIOL_PROTEASE_CYS"/>
    <property type="match status" value="1"/>
</dbReference>
<dbReference type="CDD" id="cd00044">
    <property type="entry name" value="CysPc"/>
    <property type="match status" value="1"/>
</dbReference>
<dbReference type="OrthoDB" id="424753at2759"/>
<dbReference type="FunFam" id="3.90.70.10:FF:000072">
    <property type="entry name" value="Cysteine proteinase"/>
    <property type="match status" value="1"/>
</dbReference>
<dbReference type="PANTHER" id="PTHR10183">
    <property type="entry name" value="CALPAIN"/>
    <property type="match status" value="1"/>
</dbReference>
<dbReference type="PROSITE" id="PS50203">
    <property type="entry name" value="CALPAIN_CAT"/>
    <property type="match status" value="1"/>
</dbReference>
<feature type="domain" description="Calpain catalytic" evidence="5">
    <location>
        <begin position="156"/>
        <end position="450"/>
    </location>
</feature>
<evidence type="ECO:0000256" key="4">
    <source>
        <dbReference type="SAM" id="MobiDB-lite"/>
    </source>
</evidence>
<organism evidence="6 7">
    <name type="scientific">Amorphotheca resinae ATCC 22711</name>
    <dbReference type="NCBI Taxonomy" id="857342"/>
    <lineage>
        <taxon>Eukaryota</taxon>
        <taxon>Fungi</taxon>
        <taxon>Dikarya</taxon>
        <taxon>Ascomycota</taxon>
        <taxon>Pezizomycotina</taxon>
        <taxon>Leotiomycetes</taxon>
        <taxon>Helotiales</taxon>
        <taxon>Amorphothecaceae</taxon>
        <taxon>Amorphotheca</taxon>
    </lineage>
</organism>
<feature type="active site" evidence="2 3">
    <location>
        <position position="370"/>
    </location>
</feature>
<name>A0A2T3BGE7_AMORE</name>
<proteinExistence type="inferred from homology"/>
<dbReference type="InterPro" id="IPR001300">
    <property type="entry name" value="Peptidase_C2_calpain_cat"/>
</dbReference>
<keyword evidence="7" id="KW-1185">Reference proteome</keyword>
<dbReference type="InterPro" id="IPR038765">
    <property type="entry name" value="Papain-like_cys_pep_sf"/>
</dbReference>